<feature type="region of interest" description="Disordered" evidence="1">
    <location>
        <begin position="1"/>
        <end position="29"/>
    </location>
</feature>
<gene>
    <name evidence="2" type="ORF">HY57_08545</name>
</gene>
<dbReference type="EMBL" id="CP008884">
    <property type="protein sequence ID" value="AIF47317.1"/>
    <property type="molecule type" value="Genomic_DNA"/>
</dbReference>
<evidence type="ECO:0000313" key="2">
    <source>
        <dbReference type="EMBL" id="AIF47317.1"/>
    </source>
</evidence>
<dbReference type="KEGG" id="dja:HY57_08545"/>
<accession>A0A075K0M2</accession>
<dbReference type="Proteomes" id="UP000027987">
    <property type="component" value="Chromosome"/>
</dbReference>
<dbReference type="RefSeq" id="WP_019467387.1">
    <property type="nucleotide sequence ID" value="NZ_ALOY01000183.1"/>
</dbReference>
<reference evidence="2 3" key="1">
    <citation type="submission" date="2014-07" db="EMBL/GenBank/DDBJ databases">
        <title>Complete Genome Sequence of Dyella japonica Strain A8 Isolated from Malaysian Tropical Soil.</title>
        <authorList>
            <person name="Hui R.K.H."/>
            <person name="Chen J.-W."/>
            <person name="Chan K.-G."/>
            <person name="Leung F.C.C."/>
        </authorList>
    </citation>
    <scope>NUCLEOTIDE SEQUENCE [LARGE SCALE GENOMIC DNA]</scope>
    <source>
        <strain evidence="2 3">A8</strain>
    </source>
</reference>
<evidence type="ECO:0000313" key="3">
    <source>
        <dbReference type="Proteomes" id="UP000027987"/>
    </source>
</evidence>
<evidence type="ECO:0000256" key="1">
    <source>
        <dbReference type="SAM" id="MobiDB-lite"/>
    </source>
</evidence>
<keyword evidence="3" id="KW-1185">Reference proteome</keyword>
<protein>
    <submittedName>
        <fullName evidence="2">Uncharacterized protein</fullName>
    </submittedName>
</protein>
<sequence length="79" mass="8717">MTKEYKKVTEHGSDNSTMSTTSRPEPTIPDCPICREFGDREPNAKTLAAIRELEDGGENVITGTIAELMAELNEDCLDE</sequence>
<dbReference type="PATRIC" id="fig|1217721.7.peg.1772"/>
<name>A0A075K0M2_9GAMM</name>
<feature type="compositionally biased region" description="Basic and acidic residues" evidence="1">
    <location>
        <begin position="1"/>
        <end position="13"/>
    </location>
</feature>
<organism evidence="2 3">
    <name type="scientific">Dyella japonica A8</name>
    <dbReference type="NCBI Taxonomy" id="1217721"/>
    <lineage>
        <taxon>Bacteria</taxon>
        <taxon>Pseudomonadati</taxon>
        <taxon>Pseudomonadota</taxon>
        <taxon>Gammaproteobacteria</taxon>
        <taxon>Lysobacterales</taxon>
        <taxon>Rhodanobacteraceae</taxon>
        <taxon>Dyella</taxon>
    </lineage>
</organism>
<feature type="compositionally biased region" description="Polar residues" evidence="1">
    <location>
        <begin position="14"/>
        <end position="24"/>
    </location>
</feature>
<proteinExistence type="predicted"/>
<dbReference type="AlphaFoldDB" id="A0A075K0M2"/>
<dbReference type="HOGENOM" id="CLU_2600454_0_0_6"/>